<gene>
    <name evidence="2" type="primary">TBLA0G02200</name>
    <name evidence="2" type="ORF">TBLA_0G02200</name>
</gene>
<feature type="transmembrane region" description="Helical" evidence="1">
    <location>
        <begin position="209"/>
        <end position="231"/>
    </location>
</feature>
<dbReference type="GO" id="GO:0031505">
    <property type="term" value="P:fungal-type cell wall organization"/>
    <property type="evidence" value="ECO:0007669"/>
    <property type="project" value="TreeGrafter"/>
</dbReference>
<reference evidence="2 3" key="1">
    <citation type="journal article" date="2011" name="Proc. Natl. Acad. Sci. U.S.A.">
        <title>Evolutionary erosion of yeast sex chromosomes by mating-type switching accidents.</title>
        <authorList>
            <person name="Gordon J.L."/>
            <person name="Armisen D."/>
            <person name="Proux-Wera E."/>
            <person name="Oheigeartaigh S.S."/>
            <person name="Byrne K.P."/>
            <person name="Wolfe K.H."/>
        </authorList>
    </citation>
    <scope>NUCLEOTIDE SEQUENCE [LARGE SCALE GENOMIC DNA]</scope>
    <source>
        <strain evidence="3">ATCC 34711 / CBS 6284 / DSM 70876 / NBRC 10599 / NRRL Y-10934 / UCD 77-7</strain>
    </source>
</reference>
<dbReference type="Proteomes" id="UP000002866">
    <property type="component" value="Chromosome 7"/>
</dbReference>
<keyword evidence="3" id="KW-1185">Reference proteome</keyword>
<dbReference type="GO" id="GO:0005886">
    <property type="term" value="C:plasma membrane"/>
    <property type="evidence" value="ECO:0007669"/>
    <property type="project" value="InterPro"/>
</dbReference>
<feature type="transmembrane region" description="Helical" evidence="1">
    <location>
        <begin position="294"/>
        <end position="315"/>
    </location>
</feature>
<organism evidence="2 3">
    <name type="scientific">Henningerozyma blattae (strain ATCC 34711 / CBS 6284 / DSM 70876 / NBRC 10599 / NRRL Y-10934 / UCD 77-7)</name>
    <name type="common">Yeast</name>
    <name type="synonym">Tetrapisispora blattae</name>
    <dbReference type="NCBI Taxonomy" id="1071380"/>
    <lineage>
        <taxon>Eukaryota</taxon>
        <taxon>Fungi</taxon>
        <taxon>Dikarya</taxon>
        <taxon>Ascomycota</taxon>
        <taxon>Saccharomycotina</taxon>
        <taxon>Saccharomycetes</taxon>
        <taxon>Saccharomycetales</taxon>
        <taxon>Saccharomycetaceae</taxon>
        <taxon>Henningerozyma</taxon>
    </lineage>
</organism>
<sequence>MSNFFKKLKERVCGPFKGLSEWEIAICLFRFFSSFVILLIVAVLTLGPWINPNHLYLGKFNTVSSDISKGLYQYLKTSVESLEASQFQDHLGLTTSELFTLTNYASSNVQDLPLYITSSMYGKCETRSGNMTRKIIDGNIYITYNDIYNKCDFEGLGYVFNYRELLSDMGLELLLSYAYKSNIDKAIDQNVSYLCYIGRSSDRRATMMCLLFIAGALDIIILILTIIYYTVKDKSLNLTKENILIHTISFLSFILCIDGILCSVFLMVLEINLRSKIQKELSMFGISYRIGKPWYVLLFFMAAFVTISCILWAGLEWCMSPNISNSHVSEIEVNILNYNETEAPYEDNVINTGPTFVDKLKIHSNNCINTVKDDKIGARNALSFLRNKTFETTNISFQSDKVEPFKSENDNKVSTEAYELHDLASSFSIEREPEMIIEGDLNTTFSLRESPDDANSETRSILRIVKPVSAIPFY</sequence>
<dbReference type="InterPro" id="IPR052413">
    <property type="entry name" value="SUR7_domain"/>
</dbReference>
<keyword evidence="1" id="KW-1133">Transmembrane helix</keyword>
<dbReference type="InterPro" id="IPR009571">
    <property type="entry name" value="SUR7/Rim9-like_fungi"/>
</dbReference>
<keyword evidence="1" id="KW-0472">Membrane</keyword>
<dbReference type="RefSeq" id="XP_004181679.1">
    <property type="nucleotide sequence ID" value="XM_004181631.1"/>
</dbReference>
<dbReference type="STRING" id="1071380.I2H708"/>
<dbReference type="EMBL" id="HE806322">
    <property type="protein sequence ID" value="CCH62160.1"/>
    <property type="molecule type" value="Genomic_DNA"/>
</dbReference>
<protein>
    <submittedName>
        <fullName evidence="2">Uncharacterized protein</fullName>
    </submittedName>
</protein>
<accession>I2H708</accession>
<evidence type="ECO:0000313" key="2">
    <source>
        <dbReference type="EMBL" id="CCH62160.1"/>
    </source>
</evidence>
<feature type="transmembrane region" description="Helical" evidence="1">
    <location>
        <begin position="243"/>
        <end position="273"/>
    </location>
</feature>
<dbReference type="PANTHER" id="PTHR28019">
    <property type="entry name" value="CELL MEMBRANE PROTEIN YLR413W-RELATED"/>
    <property type="match status" value="1"/>
</dbReference>
<dbReference type="PANTHER" id="PTHR28019:SF6">
    <property type="entry name" value="PROTEIN ECM7"/>
    <property type="match status" value="1"/>
</dbReference>
<dbReference type="HOGENOM" id="CLU_042615_0_0_1"/>
<keyword evidence="1" id="KW-0812">Transmembrane</keyword>
<dbReference type="GeneID" id="14497292"/>
<dbReference type="OrthoDB" id="4062523at2759"/>
<feature type="transmembrane region" description="Helical" evidence="1">
    <location>
        <begin position="28"/>
        <end position="50"/>
    </location>
</feature>
<dbReference type="Pfam" id="PF06687">
    <property type="entry name" value="SUR7"/>
    <property type="match status" value="1"/>
</dbReference>
<evidence type="ECO:0000256" key="1">
    <source>
        <dbReference type="SAM" id="Phobius"/>
    </source>
</evidence>
<name>I2H708_HENB6</name>
<dbReference type="OMA" id="WSGLEWC"/>
<proteinExistence type="predicted"/>
<dbReference type="eggNOG" id="ENOG502R7IE">
    <property type="taxonomic scope" value="Eukaryota"/>
</dbReference>
<dbReference type="InParanoid" id="I2H708"/>
<dbReference type="FunCoup" id="I2H708">
    <property type="interactions" value="21"/>
</dbReference>
<evidence type="ECO:0000313" key="3">
    <source>
        <dbReference type="Proteomes" id="UP000002866"/>
    </source>
</evidence>
<dbReference type="GO" id="GO:0051285">
    <property type="term" value="C:cell cortex of cell tip"/>
    <property type="evidence" value="ECO:0007669"/>
    <property type="project" value="TreeGrafter"/>
</dbReference>
<dbReference type="KEGG" id="tbl:TBLA_0G02200"/>
<dbReference type="AlphaFoldDB" id="I2H708"/>